<reference evidence="2" key="1">
    <citation type="submission" date="2014-01" db="EMBL/GenBank/DDBJ databases">
        <title>The Genome Sequence of Anopheles melas CM1001059_A (V2).</title>
        <authorList>
            <consortium name="The Broad Institute Genomics Platform"/>
            <person name="Neafsey D.E."/>
            <person name="Besansky N."/>
            <person name="Howell P."/>
            <person name="Walton C."/>
            <person name="Young S.K."/>
            <person name="Zeng Q."/>
            <person name="Gargeya S."/>
            <person name="Fitzgerald M."/>
            <person name="Haas B."/>
            <person name="Abouelleil A."/>
            <person name="Allen A.W."/>
            <person name="Alvarado L."/>
            <person name="Arachchi H.M."/>
            <person name="Berlin A.M."/>
            <person name="Chapman S.B."/>
            <person name="Gainer-Dewar J."/>
            <person name="Goldberg J."/>
            <person name="Griggs A."/>
            <person name="Gujja S."/>
            <person name="Hansen M."/>
            <person name="Howarth C."/>
            <person name="Imamovic A."/>
            <person name="Ireland A."/>
            <person name="Larimer J."/>
            <person name="McCowan C."/>
            <person name="Murphy C."/>
            <person name="Pearson M."/>
            <person name="Poon T.W."/>
            <person name="Priest M."/>
            <person name="Roberts A."/>
            <person name="Saif S."/>
            <person name="Shea T."/>
            <person name="Sisk P."/>
            <person name="Sykes S."/>
            <person name="Wortman J."/>
            <person name="Nusbaum C."/>
            <person name="Birren B."/>
        </authorList>
    </citation>
    <scope>NUCLEOTIDE SEQUENCE [LARGE SCALE GENOMIC DNA]</scope>
    <source>
        <strain evidence="2">CM1001059</strain>
    </source>
</reference>
<dbReference type="AlphaFoldDB" id="A0A182UDD5"/>
<organism evidence="1 2">
    <name type="scientific">Anopheles melas</name>
    <dbReference type="NCBI Taxonomy" id="34690"/>
    <lineage>
        <taxon>Eukaryota</taxon>
        <taxon>Metazoa</taxon>
        <taxon>Ecdysozoa</taxon>
        <taxon>Arthropoda</taxon>
        <taxon>Hexapoda</taxon>
        <taxon>Insecta</taxon>
        <taxon>Pterygota</taxon>
        <taxon>Neoptera</taxon>
        <taxon>Endopterygota</taxon>
        <taxon>Diptera</taxon>
        <taxon>Nematocera</taxon>
        <taxon>Culicoidea</taxon>
        <taxon>Culicidae</taxon>
        <taxon>Anophelinae</taxon>
        <taxon>Anopheles</taxon>
    </lineage>
</organism>
<reference evidence="1" key="2">
    <citation type="submission" date="2020-05" db="UniProtKB">
        <authorList>
            <consortium name="EnsemblMetazoa"/>
        </authorList>
    </citation>
    <scope>IDENTIFICATION</scope>
    <source>
        <strain evidence="1">CM1001059</strain>
    </source>
</reference>
<evidence type="ECO:0000313" key="2">
    <source>
        <dbReference type="Proteomes" id="UP000075902"/>
    </source>
</evidence>
<proteinExistence type="predicted"/>
<dbReference type="VEuPathDB" id="VectorBase:AMEC018371"/>
<name>A0A182UDD5_9DIPT</name>
<dbReference type="EnsemblMetazoa" id="AMEC018371-RA">
    <property type="protein sequence ID" value="AMEC018371-PA"/>
    <property type="gene ID" value="AMEC018371"/>
</dbReference>
<protein>
    <submittedName>
        <fullName evidence="1">Uncharacterized protein</fullName>
    </submittedName>
</protein>
<accession>A0A182UDD5</accession>
<dbReference type="Proteomes" id="UP000075902">
    <property type="component" value="Unassembled WGS sequence"/>
</dbReference>
<sequence length="163" mass="18307">MAFDSMPLRTSPGPIPCTTRSIRESSENCLPDMRMPRTRRLIAGAESPIPCHNVAADRHRPWNTLTEMRMPAYTFARNSSASKMAANEPFTIFGDIGELASRRLDPNASFFSRYSPFNDTRCLSTCCMFSSLSSSVVTVRISFQSDRMSSFVVYVEVTVKRIT</sequence>
<keyword evidence="2" id="KW-1185">Reference proteome</keyword>
<evidence type="ECO:0000313" key="1">
    <source>
        <dbReference type="EnsemblMetazoa" id="AMEC018371-PA"/>
    </source>
</evidence>